<dbReference type="EMBL" id="QANS01000005">
    <property type="protein sequence ID" value="PTU30794.1"/>
    <property type="molecule type" value="Genomic_DNA"/>
</dbReference>
<dbReference type="PANTHER" id="PTHR37946:SF1">
    <property type="entry name" value="SLL1969 PROTEIN"/>
    <property type="match status" value="1"/>
</dbReference>
<dbReference type="Pfam" id="PF00561">
    <property type="entry name" value="Abhydrolase_1"/>
    <property type="match status" value="1"/>
</dbReference>
<evidence type="ECO:0000313" key="2">
    <source>
        <dbReference type="EMBL" id="PTU30794.1"/>
    </source>
</evidence>
<reference evidence="2 3" key="1">
    <citation type="submission" date="2018-04" db="EMBL/GenBank/DDBJ databases">
        <title>Novel species isolated from glacier.</title>
        <authorList>
            <person name="Liu Q."/>
            <person name="Xin Y.-H."/>
        </authorList>
    </citation>
    <scope>NUCLEOTIDE SEQUENCE [LARGE SCALE GENOMIC DNA]</scope>
    <source>
        <strain evidence="2 3">GT1R17</strain>
    </source>
</reference>
<dbReference type="OrthoDB" id="345573at2"/>
<dbReference type="RefSeq" id="WP_107941162.1">
    <property type="nucleotide sequence ID" value="NZ_QANS01000005.1"/>
</dbReference>
<accession>A0A2T5MDZ4</accession>
<protein>
    <submittedName>
        <fullName evidence="2">Alpha/beta hydrolase</fullName>
    </submittedName>
</protein>
<feature type="domain" description="AB hydrolase-1" evidence="1">
    <location>
        <begin position="56"/>
        <end position="150"/>
    </location>
</feature>
<evidence type="ECO:0000259" key="1">
    <source>
        <dbReference type="Pfam" id="PF00561"/>
    </source>
</evidence>
<name>A0A2T5MDZ4_9GAMM</name>
<evidence type="ECO:0000313" key="3">
    <source>
        <dbReference type="Proteomes" id="UP000244248"/>
    </source>
</evidence>
<sequence>MAVQAQREDEVSVAAPSKLLLLLEGRAFAEFGSMMLTLPWLRKLPHGDGHPVMLVPGFGTTDGSMQPLRRVLQMLGYKVYGWNQGRNLGMRKGMREKLATHLQDIHLRHDDRKVTLIGWSLGGVFVREMARAQPELVRRVITLGSPINGHPNANNVDGLFRFANRKNPPKLDWDGFQRRRIAPPVPCTAIYSKTDGVVAWKCSLEEPAENTENVEVFSSHFGLGFNPQVLKVIAERLAQSE</sequence>
<dbReference type="PANTHER" id="PTHR37946">
    <property type="entry name" value="SLL1969 PROTEIN"/>
    <property type="match status" value="1"/>
</dbReference>
<dbReference type="InterPro" id="IPR000073">
    <property type="entry name" value="AB_hydrolase_1"/>
</dbReference>
<dbReference type="Gene3D" id="3.40.50.1820">
    <property type="entry name" value="alpha/beta hydrolase"/>
    <property type="match status" value="1"/>
</dbReference>
<keyword evidence="3" id="KW-1185">Reference proteome</keyword>
<gene>
    <name evidence="2" type="ORF">CJD38_14710</name>
</gene>
<comment type="caution">
    <text evidence="2">The sequence shown here is derived from an EMBL/GenBank/DDBJ whole genome shotgun (WGS) entry which is preliminary data.</text>
</comment>
<keyword evidence="2" id="KW-0378">Hydrolase</keyword>
<dbReference type="GO" id="GO:0016787">
    <property type="term" value="F:hydrolase activity"/>
    <property type="evidence" value="ECO:0007669"/>
    <property type="project" value="UniProtKB-KW"/>
</dbReference>
<dbReference type="InterPro" id="IPR029058">
    <property type="entry name" value="AB_hydrolase_fold"/>
</dbReference>
<proteinExistence type="predicted"/>
<dbReference type="SUPFAM" id="SSF53474">
    <property type="entry name" value="alpha/beta-Hydrolases"/>
    <property type="match status" value="1"/>
</dbReference>
<dbReference type="Proteomes" id="UP000244248">
    <property type="component" value="Unassembled WGS sequence"/>
</dbReference>
<dbReference type="AlphaFoldDB" id="A0A2T5MDZ4"/>
<organism evidence="2 3">
    <name type="scientific">Stenotrophobium rhamnosiphilum</name>
    <dbReference type="NCBI Taxonomy" id="2029166"/>
    <lineage>
        <taxon>Bacteria</taxon>
        <taxon>Pseudomonadati</taxon>
        <taxon>Pseudomonadota</taxon>
        <taxon>Gammaproteobacteria</taxon>
        <taxon>Nevskiales</taxon>
        <taxon>Nevskiaceae</taxon>
        <taxon>Stenotrophobium</taxon>
    </lineage>
</organism>